<sequence>MKKHVLCSIDLTHPIDSAGVLLEADQQASLNNAKLTVITVIPDYGSSWVGSFFKEGTLRKAVELANTTLNTLIKDTLPDREDVDTVIKVGVVYEQVLKNIEKLNVDLVVLGAHKPNVLDNLMGPNASRIARTSPASTMIVRLK</sequence>
<dbReference type="EMBL" id="JACYFC010000001">
    <property type="protein sequence ID" value="MBD5769478.1"/>
    <property type="molecule type" value="Genomic_DNA"/>
</dbReference>
<dbReference type="CDD" id="cd00293">
    <property type="entry name" value="USP-like"/>
    <property type="match status" value="1"/>
</dbReference>
<feature type="domain" description="UspA" evidence="1">
    <location>
        <begin position="3"/>
        <end position="141"/>
    </location>
</feature>
<name>A0ABR8NTV0_9GAMM</name>
<dbReference type="Proteomes" id="UP000604161">
    <property type="component" value="Unassembled WGS sequence"/>
</dbReference>
<accession>A0ABR8NTV0</accession>
<organism evidence="2 3">
    <name type="scientific">Marinomonas colpomeniae</name>
    <dbReference type="NCBI Taxonomy" id="2774408"/>
    <lineage>
        <taxon>Bacteria</taxon>
        <taxon>Pseudomonadati</taxon>
        <taxon>Pseudomonadota</taxon>
        <taxon>Gammaproteobacteria</taxon>
        <taxon>Oceanospirillales</taxon>
        <taxon>Oceanospirillaceae</taxon>
        <taxon>Marinomonas</taxon>
    </lineage>
</organism>
<dbReference type="SUPFAM" id="SSF52402">
    <property type="entry name" value="Adenine nucleotide alpha hydrolases-like"/>
    <property type="match status" value="1"/>
</dbReference>
<keyword evidence="3" id="KW-1185">Reference proteome</keyword>
<reference evidence="2 3" key="1">
    <citation type="submission" date="2020-09" db="EMBL/GenBank/DDBJ databases">
        <title>Marinomonas sp. nov., isolated from the cysticercosis algae of Qingdao, China.</title>
        <authorList>
            <person name="Sun X."/>
        </authorList>
    </citation>
    <scope>NUCLEOTIDE SEQUENCE [LARGE SCALE GENOMIC DNA]</scope>
    <source>
        <strain evidence="2 3">SM2066</strain>
    </source>
</reference>
<evidence type="ECO:0000313" key="2">
    <source>
        <dbReference type="EMBL" id="MBD5769478.1"/>
    </source>
</evidence>
<protein>
    <submittedName>
        <fullName evidence="2">Universal stress protein</fullName>
    </submittedName>
</protein>
<gene>
    <name evidence="2" type="ORF">IF202_00300</name>
</gene>
<evidence type="ECO:0000259" key="1">
    <source>
        <dbReference type="Pfam" id="PF00582"/>
    </source>
</evidence>
<evidence type="ECO:0000313" key="3">
    <source>
        <dbReference type="Proteomes" id="UP000604161"/>
    </source>
</evidence>
<dbReference type="Pfam" id="PF00582">
    <property type="entry name" value="Usp"/>
    <property type="match status" value="1"/>
</dbReference>
<dbReference type="RefSeq" id="WP_191592881.1">
    <property type="nucleotide sequence ID" value="NZ_JACYFC010000001.1"/>
</dbReference>
<comment type="caution">
    <text evidence="2">The sequence shown here is derived from an EMBL/GenBank/DDBJ whole genome shotgun (WGS) entry which is preliminary data.</text>
</comment>
<proteinExistence type="predicted"/>
<dbReference type="InterPro" id="IPR006016">
    <property type="entry name" value="UspA"/>
</dbReference>
<dbReference type="Gene3D" id="3.40.50.620">
    <property type="entry name" value="HUPs"/>
    <property type="match status" value="1"/>
</dbReference>
<dbReference type="InterPro" id="IPR014729">
    <property type="entry name" value="Rossmann-like_a/b/a_fold"/>
</dbReference>